<comment type="caution">
    <text evidence="7">The sequence shown here is derived from an EMBL/GenBank/DDBJ whole genome shotgun (WGS) entry which is preliminary data.</text>
</comment>
<dbReference type="Pfam" id="PF00010">
    <property type="entry name" value="HLH"/>
    <property type="match status" value="1"/>
</dbReference>
<dbReference type="AlphaFoldDB" id="A0AAV1SSL8"/>
<evidence type="ECO:0000313" key="8">
    <source>
        <dbReference type="Proteomes" id="UP001314170"/>
    </source>
</evidence>
<sequence length="446" mass="50312">MSCSASKNLNHTDHHDISKPLEAASDNQWPYLQEISGSILLPLENHGTCSGNSSLGSFNPHGTNSSLTKASIPNTFNYHTDCTSSMVPLKVSDNLCSAIHESSNSVQVSDYDKFFGDLNPSNICVEEEYFSALAKYRISEEFPENRFNHQSGGDKTSCEFDPVMLLYEQENPAGLPKEDTRDGGLMESNANNYQRETNLSCPLESSDEMEPIMQESRKSVPVEEENQSPAASSKWGKRLGKGEKNQFRFKLKMDKMVLQPNIEGGSTSKKQQHNAKEKVRRMKLNASYSALASLLPKSQRSKIPQKKWSAPGIIDKVVKYIPELESEIEQLNFKKNTMLSKIEDRKPIDQQDLSTEERQTPTILIHEVRQGEVIIQFCLQRDKENAAVSNLFRNLEEQSMSIVSASSSNVCEERICYNLHIRQMDGNPLGADYLETLRKEVICWLN</sequence>
<dbReference type="PANTHER" id="PTHR13935:SF104">
    <property type="entry name" value="TRANSCRIPTION FACTOR BHLH160"/>
    <property type="match status" value="1"/>
</dbReference>
<organism evidence="7 8">
    <name type="scientific">Dovyalis caffra</name>
    <dbReference type="NCBI Taxonomy" id="77055"/>
    <lineage>
        <taxon>Eukaryota</taxon>
        <taxon>Viridiplantae</taxon>
        <taxon>Streptophyta</taxon>
        <taxon>Embryophyta</taxon>
        <taxon>Tracheophyta</taxon>
        <taxon>Spermatophyta</taxon>
        <taxon>Magnoliopsida</taxon>
        <taxon>eudicotyledons</taxon>
        <taxon>Gunneridae</taxon>
        <taxon>Pentapetalae</taxon>
        <taxon>rosids</taxon>
        <taxon>fabids</taxon>
        <taxon>Malpighiales</taxon>
        <taxon>Salicaceae</taxon>
        <taxon>Flacourtieae</taxon>
        <taxon>Dovyalis</taxon>
    </lineage>
</organism>
<evidence type="ECO:0000256" key="2">
    <source>
        <dbReference type="ARBA" id="ARBA00023015"/>
    </source>
</evidence>
<accession>A0AAV1SSL8</accession>
<dbReference type="InterPro" id="IPR036638">
    <property type="entry name" value="HLH_DNA-bd_sf"/>
</dbReference>
<reference evidence="7 8" key="1">
    <citation type="submission" date="2024-01" db="EMBL/GenBank/DDBJ databases">
        <authorList>
            <person name="Waweru B."/>
        </authorList>
    </citation>
    <scope>NUCLEOTIDE SEQUENCE [LARGE SCALE GENOMIC DNA]</scope>
</reference>
<keyword evidence="3" id="KW-0804">Transcription</keyword>
<evidence type="ECO:0000256" key="5">
    <source>
        <dbReference type="SAM" id="MobiDB-lite"/>
    </source>
</evidence>
<feature type="region of interest" description="Disordered" evidence="5">
    <location>
        <begin position="203"/>
        <end position="239"/>
    </location>
</feature>
<name>A0AAV1SSL8_9ROSI</name>
<gene>
    <name evidence="7" type="ORF">DCAF_LOCUS27323</name>
</gene>
<keyword evidence="4" id="KW-0539">Nucleus</keyword>
<dbReference type="InterPro" id="IPR015660">
    <property type="entry name" value="MASH1/Ascl1a-like"/>
</dbReference>
<dbReference type="Gene3D" id="4.10.280.10">
    <property type="entry name" value="Helix-loop-helix DNA-binding domain"/>
    <property type="match status" value="1"/>
</dbReference>
<evidence type="ECO:0000313" key="7">
    <source>
        <dbReference type="EMBL" id="CAK7357040.1"/>
    </source>
</evidence>
<evidence type="ECO:0000256" key="3">
    <source>
        <dbReference type="ARBA" id="ARBA00023163"/>
    </source>
</evidence>
<comment type="subcellular location">
    <subcellularLocation>
        <location evidence="1">Nucleus</location>
    </subcellularLocation>
</comment>
<dbReference type="InterPro" id="IPR011598">
    <property type="entry name" value="bHLH_dom"/>
</dbReference>
<dbReference type="EMBL" id="CAWUPB010001197">
    <property type="protein sequence ID" value="CAK7357040.1"/>
    <property type="molecule type" value="Genomic_DNA"/>
</dbReference>
<dbReference type="Proteomes" id="UP001314170">
    <property type="component" value="Unassembled WGS sequence"/>
</dbReference>
<dbReference type="PROSITE" id="PS50888">
    <property type="entry name" value="BHLH"/>
    <property type="match status" value="1"/>
</dbReference>
<keyword evidence="2" id="KW-0805">Transcription regulation</keyword>
<dbReference type="GO" id="GO:0000981">
    <property type="term" value="F:DNA-binding transcription factor activity, RNA polymerase II-specific"/>
    <property type="evidence" value="ECO:0007669"/>
    <property type="project" value="TreeGrafter"/>
</dbReference>
<feature type="domain" description="BHLH" evidence="6">
    <location>
        <begin position="268"/>
        <end position="324"/>
    </location>
</feature>
<dbReference type="SMART" id="SM00353">
    <property type="entry name" value="HLH"/>
    <property type="match status" value="1"/>
</dbReference>
<evidence type="ECO:0000259" key="6">
    <source>
        <dbReference type="PROSITE" id="PS50888"/>
    </source>
</evidence>
<dbReference type="GO" id="GO:0046983">
    <property type="term" value="F:protein dimerization activity"/>
    <property type="evidence" value="ECO:0007669"/>
    <property type="project" value="InterPro"/>
</dbReference>
<dbReference type="GO" id="GO:0090575">
    <property type="term" value="C:RNA polymerase II transcription regulator complex"/>
    <property type="evidence" value="ECO:0007669"/>
    <property type="project" value="TreeGrafter"/>
</dbReference>
<keyword evidence="8" id="KW-1185">Reference proteome</keyword>
<protein>
    <recommendedName>
        <fullName evidence="6">BHLH domain-containing protein</fullName>
    </recommendedName>
</protein>
<dbReference type="SUPFAM" id="SSF47459">
    <property type="entry name" value="HLH, helix-loop-helix DNA-binding domain"/>
    <property type="match status" value="1"/>
</dbReference>
<dbReference type="GO" id="GO:0000977">
    <property type="term" value="F:RNA polymerase II transcription regulatory region sequence-specific DNA binding"/>
    <property type="evidence" value="ECO:0007669"/>
    <property type="project" value="TreeGrafter"/>
</dbReference>
<dbReference type="PANTHER" id="PTHR13935">
    <property type="entry name" value="ACHAETE-SCUTE TRANSCRIPTION FACTOR-RELATED"/>
    <property type="match status" value="1"/>
</dbReference>
<evidence type="ECO:0000256" key="1">
    <source>
        <dbReference type="ARBA" id="ARBA00004123"/>
    </source>
</evidence>
<evidence type="ECO:0000256" key="4">
    <source>
        <dbReference type="ARBA" id="ARBA00023242"/>
    </source>
</evidence>
<proteinExistence type="predicted"/>